<evidence type="ECO:0000313" key="2">
    <source>
        <dbReference type="Proteomes" id="UP000694843"/>
    </source>
</evidence>
<proteinExistence type="predicted"/>
<sequence length="197" mass="21740">MGHCRSKCFFDPSCVAVAISATPAASSSYTCKFTAAVAATGQLLQPHDFLEHGAGVVTYVKSFSCYPPLQLILGVGCLYFSTNATNFADAKAIGCPAGTKLYAPPSQDSYFKLADYLMRTGATVDYWLWVNRKTDYTWVWEDGKYSYGTAVYEQGVWAQDNPGNQTLNTCSRMKRKANFEMSDKACTELYNFICTMA</sequence>
<name>A0A8B7NIZ5_HYAAZ</name>
<dbReference type="SUPFAM" id="SSF56436">
    <property type="entry name" value="C-type lectin-like"/>
    <property type="match status" value="1"/>
</dbReference>
<organism evidence="2 3">
    <name type="scientific">Hyalella azteca</name>
    <name type="common">Amphipod</name>
    <dbReference type="NCBI Taxonomy" id="294128"/>
    <lineage>
        <taxon>Eukaryota</taxon>
        <taxon>Metazoa</taxon>
        <taxon>Ecdysozoa</taxon>
        <taxon>Arthropoda</taxon>
        <taxon>Crustacea</taxon>
        <taxon>Multicrustacea</taxon>
        <taxon>Malacostraca</taxon>
        <taxon>Eumalacostraca</taxon>
        <taxon>Peracarida</taxon>
        <taxon>Amphipoda</taxon>
        <taxon>Senticaudata</taxon>
        <taxon>Talitrida</taxon>
        <taxon>Talitroidea</taxon>
        <taxon>Hyalellidae</taxon>
        <taxon>Hyalella</taxon>
    </lineage>
</organism>
<dbReference type="OrthoDB" id="6392493at2759"/>
<dbReference type="Pfam" id="PF00059">
    <property type="entry name" value="Lectin_C"/>
    <property type="match status" value="1"/>
</dbReference>
<dbReference type="RefSeq" id="XP_018013615.1">
    <property type="nucleotide sequence ID" value="XM_018158126.2"/>
</dbReference>
<gene>
    <name evidence="3" type="primary">LOC108670651</name>
</gene>
<dbReference type="InterPro" id="IPR016186">
    <property type="entry name" value="C-type_lectin-like/link_sf"/>
</dbReference>
<dbReference type="AlphaFoldDB" id="A0A8B7NIZ5"/>
<accession>A0A8B7NIZ5</accession>
<dbReference type="PROSITE" id="PS50041">
    <property type="entry name" value="C_TYPE_LECTIN_2"/>
    <property type="match status" value="1"/>
</dbReference>
<feature type="domain" description="C-type lectin" evidence="1">
    <location>
        <begin position="73"/>
        <end position="195"/>
    </location>
</feature>
<dbReference type="CDD" id="cd00037">
    <property type="entry name" value="CLECT"/>
    <property type="match status" value="1"/>
</dbReference>
<evidence type="ECO:0000313" key="3">
    <source>
        <dbReference type="RefSeq" id="XP_018013615.1"/>
    </source>
</evidence>
<dbReference type="InterPro" id="IPR016187">
    <property type="entry name" value="CTDL_fold"/>
</dbReference>
<dbReference type="Proteomes" id="UP000694843">
    <property type="component" value="Unplaced"/>
</dbReference>
<keyword evidence="2" id="KW-1185">Reference proteome</keyword>
<protein>
    <submittedName>
        <fullName evidence="3">Uncharacterized protein LOC108670651</fullName>
    </submittedName>
</protein>
<reference evidence="3" key="1">
    <citation type="submission" date="2025-08" db="UniProtKB">
        <authorList>
            <consortium name="RefSeq"/>
        </authorList>
    </citation>
    <scope>IDENTIFICATION</scope>
    <source>
        <tissue evidence="3">Whole organism</tissue>
    </source>
</reference>
<dbReference type="GeneID" id="108670651"/>
<dbReference type="KEGG" id="hazt:108670651"/>
<evidence type="ECO:0000259" key="1">
    <source>
        <dbReference type="PROSITE" id="PS50041"/>
    </source>
</evidence>
<dbReference type="Gene3D" id="3.10.100.10">
    <property type="entry name" value="Mannose-Binding Protein A, subunit A"/>
    <property type="match status" value="1"/>
</dbReference>
<dbReference type="InterPro" id="IPR001304">
    <property type="entry name" value="C-type_lectin-like"/>
</dbReference>